<feature type="compositionally biased region" description="Low complexity" evidence="7">
    <location>
        <begin position="8"/>
        <end position="22"/>
    </location>
</feature>
<proteinExistence type="inferred from homology"/>
<evidence type="ECO:0000256" key="5">
    <source>
        <dbReference type="ARBA" id="ARBA00023136"/>
    </source>
</evidence>
<name>A0A165I4D8_XYLHT</name>
<dbReference type="FunCoup" id="A0A165I4D8">
    <property type="interactions" value="116"/>
</dbReference>
<comment type="subcellular location">
    <subcellularLocation>
        <location evidence="1">Golgi apparatus membrane</location>
        <topology evidence="1">Peripheral membrane protein</topology>
    </subcellularLocation>
</comment>
<dbReference type="SUPFAM" id="SSF48371">
    <property type="entry name" value="ARM repeat"/>
    <property type="match status" value="1"/>
</dbReference>
<dbReference type="Pfam" id="PF24598">
    <property type="entry name" value="DOP1_C"/>
    <property type="match status" value="1"/>
</dbReference>
<dbReference type="STRING" id="1328760.A0A165I4D8"/>
<evidence type="ECO:0000256" key="1">
    <source>
        <dbReference type="ARBA" id="ARBA00004395"/>
    </source>
</evidence>
<dbReference type="OrthoDB" id="297643at2759"/>
<feature type="domain" description="DOP1-like C-terminal" evidence="10">
    <location>
        <begin position="1382"/>
        <end position="1854"/>
    </location>
</feature>
<sequence>MSLEPGFRPRSVSPASSGRSSPINHLAQSRVEEEELKKDKSYRRYASNVARVLALFETALQEWADYISFLGRLLKALQTHPPNITVIPHKTIVAKRLAQCMNPSLPSGVHQKALDVYAFIFSTIGREHLARDLPQYLPGLTPTLSFASLSVRPAFLSLLEEHVLRLDKTALRPALKAIILSLLPGLEEETSEDFERTFRILDGFRDALRDKETITLDKIYGTGDSYFWQCFFLSSITGPSRRQGALAFLARRLPKLGVDPRRGSVQSDTSIEGNGVDSVESPSSVEDVVSPEPGLLIRCFITGLSDENILIQRGFLDLLVTHLPLDSSVLQSKANPADLEKLVGAAAGVVARRDMSLNRRLWVWLLGPESSSTSENDRVPDTPSSGDTNIRPDHAHYLKKFGLQPLIRSLRALVDRPIKAPGERARPFKICLSLMDRWEVGELLIPAIFLPALENVRSYEHIATSYDNFSEVLRSASVFFDGVESGLIWGEIFGLVTAALNDTSLNARIRQEKLDLVDFIVNHFNIREEEMLIVHMPLVTLALLALVRSRDVKQSSGNSDSEERILSQALSIANHLMEMIPKRAFLVSTATELSTTPRRPSQPSISKPGELLGKIRRFYVQAQGNLDISNPPFPAKEVGELLLYEVSGSLSRGLRSQSASSIEYRTKLFVAMLNKLPRPESIDRNELFEAFQFALQSSNDISDIDLSYSIFSALITVTSALLSSGNPGHDLEGQITKLVDPLVQRAWDLLSPAQPKYHVETVRCLWHLESLTPMERQVEAVISRLVIHGSKAEAYEEHDMNTANRFAVLWTHSVQVQPESGQALPATASEGDRRPSRVAAGNFETMLTRPLFLLLDGLSEKEIGNFMFVRSWLQTLLSIDKILVLILSKLQTTWAERSTIASSGLGEGEFGAQCDFETSLYYLDTLLKVLRLAPENASQALNHRFISGAVEAGQGKDSATQASGINLQTVIVQTCVQILEDYEPVKDKKKQARGSEIFSSTVAVLEQLMLGPSGPSVFDQLEVEQFLMGRLLSVLDGEETFLQKSLMDALLAALKLRFLTSTSNEHVTQRKSVSKEERRLSRLSTSAEQIDMPSPRSIDPDLCRDLIGCIQKGLSSPSGRLILDNWVNFLAACIPLFTDTIYQVLLPLVGCLCAQANNTFQVLKASFRNKRAVQEFSPDSAVIAFLNGLEQVLATAHQRLVIDEAKSVNVKSPDQQQGFFGNMVSGVFTSEANQARSASTNDRLTIVLSFQDSVRICYEIWSWENVTSEGSADILNPPASFAFTSLRVRNRARRILEHLFSAEELECLETLVVIWRDSRVAAGNANNSRIIQLLHVLDGSRPKNTIPAIFNAIYSRTNPGALDPLRKSSLTSNLSGPDMVDFLVDYARSLEEDAMDEIWADCVTFLRDVLSNPFPHRHTLPRLLEFMSILGEKVDETNFGEQRKMRKELGELFVRLLSATFATKPVSISQDSPPPIMTETVAATKEGSEQSAEKKAARYDDVIGILSTTMPHLPKVVVEPDRIATVASIISTNVIAPIFRAKTFPFTVTKCVLDLLYQLSKLANASKSWRKDVADAFNDPRYFSTPLPYVQSHWLSLLRQWTLGDQDRLTELLRGISAPTAAGIMFGVGASSARQEADRKAQLNLRRIAALLVANQDDNFVVNLPSLEEKLAELMTATAASSPSSTTRAEVFMVIRAIVLKNSAVHLASLWPLINSELRDAISSAFPGEQSDTYNSFSLLQACKLLDTLLTIAPDEFQLHEFLFITDTIDAVYRPENWHATGLVDEVSEELDSTSTSNAHAGHASIGSSHSIRDSRRPLLKSSSFEDMPKDDLLAKVLRPFFRQLSIYEFESTYHMGPPDVQTCIEDLLADIFNERTIVS</sequence>
<accession>A0A165I4D8</accession>
<feature type="region of interest" description="Disordered" evidence="7">
    <location>
        <begin position="1"/>
        <end position="30"/>
    </location>
</feature>
<feature type="compositionally biased region" description="Low complexity" evidence="7">
    <location>
        <begin position="1799"/>
        <end position="1810"/>
    </location>
</feature>
<evidence type="ECO:0000313" key="11">
    <source>
        <dbReference type="EMBL" id="KZF24364.1"/>
    </source>
</evidence>
<dbReference type="PANTHER" id="PTHR14042">
    <property type="entry name" value="DOPEY-RELATED"/>
    <property type="match status" value="1"/>
</dbReference>
<evidence type="ECO:0000256" key="6">
    <source>
        <dbReference type="ARBA" id="ARBA00046326"/>
    </source>
</evidence>
<dbReference type="GeneID" id="28900034"/>
<dbReference type="Pfam" id="PF04118">
    <property type="entry name" value="Dopey_N"/>
    <property type="match status" value="1"/>
</dbReference>
<organism evidence="11 12">
    <name type="scientific">Xylona heveae (strain CBS 132557 / TC161)</name>
    <dbReference type="NCBI Taxonomy" id="1328760"/>
    <lineage>
        <taxon>Eukaryota</taxon>
        <taxon>Fungi</taxon>
        <taxon>Dikarya</taxon>
        <taxon>Ascomycota</taxon>
        <taxon>Pezizomycotina</taxon>
        <taxon>Xylonomycetes</taxon>
        <taxon>Xylonales</taxon>
        <taxon>Xylonaceae</taxon>
        <taxon>Xylona</taxon>
    </lineage>
</organism>
<dbReference type="PANTHER" id="PTHR14042:SF24">
    <property type="entry name" value="PROTEIN DOPEY-1 HOMOLOG"/>
    <property type="match status" value="1"/>
</dbReference>
<evidence type="ECO:0000259" key="9">
    <source>
        <dbReference type="Pfam" id="PF24597"/>
    </source>
</evidence>
<dbReference type="GO" id="GO:0005802">
    <property type="term" value="C:trans-Golgi network"/>
    <property type="evidence" value="ECO:0007669"/>
    <property type="project" value="TreeGrafter"/>
</dbReference>
<feature type="region of interest" description="Disordered" evidence="7">
    <location>
        <begin position="1794"/>
        <end position="1815"/>
    </location>
</feature>
<keyword evidence="4" id="KW-0333">Golgi apparatus</keyword>
<dbReference type="InterPro" id="IPR007249">
    <property type="entry name" value="DOP1_N"/>
</dbReference>
<evidence type="ECO:0000256" key="4">
    <source>
        <dbReference type="ARBA" id="ARBA00023034"/>
    </source>
</evidence>
<evidence type="ECO:0000313" key="12">
    <source>
        <dbReference type="Proteomes" id="UP000076632"/>
    </source>
</evidence>
<comment type="similarity">
    <text evidence="6">Belongs to the DOP1 family.</text>
</comment>
<evidence type="ECO:0000259" key="10">
    <source>
        <dbReference type="Pfam" id="PF24598"/>
    </source>
</evidence>
<gene>
    <name evidence="11" type="ORF">L228DRAFT_266707</name>
</gene>
<keyword evidence="3" id="KW-0653">Protein transport</keyword>
<feature type="domain" description="DOP1 N-terminal" evidence="8">
    <location>
        <begin position="39"/>
        <end position="369"/>
    </location>
</feature>
<dbReference type="Pfam" id="PF24597">
    <property type="entry name" value="TPR_DOP1_M"/>
    <property type="match status" value="1"/>
</dbReference>
<dbReference type="InParanoid" id="A0A165I4D8"/>
<feature type="domain" description="DOP1-like middle TPR" evidence="9">
    <location>
        <begin position="397"/>
        <end position="619"/>
    </location>
</feature>
<keyword evidence="12" id="KW-1185">Reference proteome</keyword>
<dbReference type="Proteomes" id="UP000076632">
    <property type="component" value="Unassembled WGS sequence"/>
</dbReference>
<dbReference type="InterPro" id="IPR056457">
    <property type="entry name" value="DOP1_C"/>
</dbReference>
<protein>
    <submittedName>
        <fullName evidence="11">Uncharacterized protein</fullName>
    </submittedName>
</protein>
<evidence type="ECO:0000259" key="8">
    <source>
        <dbReference type="Pfam" id="PF04118"/>
    </source>
</evidence>
<feature type="region of interest" description="Disordered" evidence="7">
    <location>
        <begin position="369"/>
        <end position="389"/>
    </location>
</feature>
<keyword evidence="2" id="KW-0813">Transport</keyword>
<evidence type="ECO:0000256" key="7">
    <source>
        <dbReference type="SAM" id="MobiDB-lite"/>
    </source>
</evidence>
<evidence type="ECO:0000256" key="2">
    <source>
        <dbReference type="ARBA" id="ARBA00022448"/>
    </source>
</evidence>
<dbReference type="GO" id="GO:0000139">
    <property type="term" value="C:Golgi membrane"/>
    <property type="evidence" value="ECO:0007669"/>
    <property type="project" value="UniProtKB-SubCell"/>
</dbReference>
<reference evidence="11 12" key="1">
    <citation type="journal article" date="2016" name="Fungal Biol.">
        <title>The genome of Xylona heveae provides a window into fungal endophytism.</title>
        <authorList>
            <person name="Gazis R."/>
            <person name="Kuo A."/>
            <person name="Riley R."/>
            <person name="LaButti K."/>
            <person name="Lipzen A."/>
            <person name="Lin J."/>
            <person name="Amirebrahimi M."/>
            <person name="Hesse C.N."/>
            <person name="Spatafora J.W."/>
            <person name="Henrissat B."/>
            <person name="Hainaut M."/>
            <person name="Grigoriev I.V."/>
            <person name="Hibbett D.S."/>
        </authorList>
    </citation>
    <scope>NUCLEOTIDE SEQUENCE [LARGE SCALE GENOMIC DNA]</scope>
    <source>
        <strain evidence="11 12">TC161</strain>
    </source>
</reference>
<feature type="region of interest" description="Disordered" evidence="7">
    <location>
        <begin position="260"/>
        <end position="287"/>
    </location>
</feature>
<dbReference type="InterPro" id="IPR056458">
    <property type="entry name" value="TPR_DOP1_M"/>
</dbReference>
<dbReference type="RefSeq" id="XP_018189919.1">
    <property type="nucleotide sequence ID" value="XM_018334897.1"/>
</dbReference>
<dbReference type="GO" id="GO:0015031">
    <property type="term" value="P:protein transport"/>
    <property type="evidence" value="ECO:0007669"/>
    <property type="project" value="UniProtKB-KW"/>
</dbReference>
<dbReference type="InterPro" id="IPR040314">
    <property type="entry name" value="DOP1"/>
</dbReference>
<feature type="compositionally biased region" description="Low complexity" evidence="7">
    <location>
        <begin position="276"/>
        <end position="287"/>
    </location>
</feature>
<evidence type="ECO:0000256" key="3">
    <source>
        <dbReference type="ARBA" id="ARBA00022927"/>
    </source>
</evidence>
<dbReference type="InterPro" id="IPR016024">
    <property type="entry name" value="ARM-type_fold"/>
</dbReference>
<dbReference type="EMBL" id="KV407456">
    <property type="protein sequence ID" value="KZF24364.1"/>
    <property type="molecule type" value="Genomic_DNA"/>
</dbReference>
<dbReference type="GO" id="GO:0005768">
    <property type="term" value="C:endosome"/>
    <property type="evidence" value="ECO:0007669"/>
    <property type="project" value="TreeGrafter"/>
</dbReference>
<dbReference type="OMA" id="GLETCIA"/>
<dbReference type="GO" id="GO:0006895">
    <property type="term" value="P:Golgi to endosome transport"/>
    <property type="evidence" value="ECO:0007669"/>
    <property type="project" value="InterPro"/>
</dbReference>
<keyword evidence="5" id="KW-0472">Membrane</keyword>
<dbReference type="GO" id="GO:0005829">
    <property type="term" value="C:cytosol"/>
    <property type="evidence" value="ECO:0007669"/>
    <property type="project" value="GOC"/>
</dbReference>